<evidence type="ECO:0000313" key="3">
    <source>
        <dbReference type="Proteomes" id="UP001142055"/>
    </source>
</evidence>
<comment type="caution">
    <text evidence="2">The sequence shown here is derived from an EMBL/GenBank/DDBJ whole genome shotgun (WGS) entry which is preliminary data.</text>
</comment>
<dbReference type="InterPro" id="IPR028019">
    <property type="entry name" value="DUF4508"/>
</dbReference>
<dbReference type="PANTHER" id="PTHR16260">
    <property type="entry name" value="SIMILAR TO 1700123O20RIK PROTEIN"/>
    <property type="match status" value="1"/>
</dbReference>
<feature type="region of interest" description="Disordered" evidence="1">
    <location>
        <begin position="53"/>
        <end position="74"/>
    </location>
</feature>
<keyword evidence="3" id="KW-1185">Reference proteome</keyword>
<gene>
    <name evidence="2" type="ORF">RDWZM_008845</name>
</gene>
<accession>A0A9Q0RJ82</accession>
<feature type="region of interest" description="Disordered" evidence="1">
    <location>
        <begin position="206"/>
        <end position="228"/>
    </location>
</feature>
<dbReference type="Pfam" id="PF14969">
    <property type="entry name" value="DUF4508"/>
    <property type="match status" value="1"/>
</dbReference>
<evidence type="ECO:0000313" key="2">
    <source>
        <dbReference type="EMBL" id="KAJ6217688.1"/>
    </source>
</evidence>
<dbReference type="AlphaFoldDB" id="A0A9Q0RJ82"/>
<sequence length="301" mass="34578">MAALKAQLTSNKQILYMVQWFAEFSDFQRSDFLRDHLPIYDTFLRENLLQPLSSEQNGSSSDDNLTNGLNSIDLNSEPARPPSIFQCRMKLFSKWYPNWSSTERIEFLLRLRNIDSTFMSEFYQSFFCRNAIDSFETLKNRTKEGDETTELFKRLDINEKIFELKLSVVQDEDPVDSINFNCENNEKSVHNSPDILSNVTEPISSENVSIGESPHNDNMSSQSVQHSNNNKEDEMKLLMEPNNVSENFETLNNEVNAAEEVVSVMVTDEKLLNGLEIVDEPTVIVSKEKTTPPDLITCDME</sequence>
<dbReference type="OMA" id="INFNCEN"/>
<protein>
    <submittedName>
        <fullName evidence="2">Uncharacterized protein</fullName>
    </submittedName>
</protein>
<name>A0A9Q0RJ82_BLOTA</name>
<reference evidence="2" key="1">
    <citation type="submission" date="2022-12" db="EMBL/GenBank/DDBJ databases">
        <title>Genome assemblies of Blomia tropicalis.</title>
        <authorList>
            <person name="Cui Y."/>
        </authorList>
    </citation>
    <scope>NUCLEOTIDE SEQUENCE</scope>
    <source>
        <tissue evidence="2">Adult mites</tissue>
    </source>
</reference>
<proteinExistence type="predicted"/>
<dbReference type="EMBL" id="JAPWDV010000003">
    <property type="protein sequence ID" value="KAJ6217688.1"/>
    <property type="molecule type" value="Genomic_DNA"/>
</dbReference>
<organism evidence="2 3">
    <name type="scientific">Blomia tropicalis</name>
    <name type="common">Mite</name>
    <dbReference type="NCBI Taxonomy" id="40697"/>
    <lineage>
        <taxon>Eukaryota</taxon>
        <taxon>Metazoa</taxon>
        <taxon>Ecdysozoa</taxon>
        <taxon>Arthropoda</taxon>
        <taxon>Chelicerata</taxon>
        <taxon>Arachnida</taxon>
        <taxon>Acari</taxon>
        <taxon>Acariformes</taxon>
        <taxon>Sarcoptiformes</taxon>
        <taxon>Astigmata</taxon>
        <taxon>Glycyphagoidea</taxon>
        <taxon>Echimyopodidae</taxon>
        <taxon>Blomia</taxon>
    </lineage>
</organism>
<dbReference type="PANTHER" id="PTHR16260:SF3">
    <property type="entry name" value="CHROMOSOME 14 OPEN READING FRAME 119-LIKE-RELATED"/>
    <property type="match status" value="1"/>
</dbReference>
<evidence type="ECO:0000256" key="1">
    <source>
        <dbReference type="SAM" id="MobiDB-lite"/>
    </source>
</evidence>
<dbReference type="Proteomes" id="UP001142055">
    <property type="component" value="Chromosome 3"/>
</dbReference>